<proteinExistence type="predicted"/>
<accession>A0A3M7RAW0</accession>
<dbReference type="AlphaFoldDB" id="A0A3M7RAW0"/>
<organism evidence="2 3">
    <name type="scientific">Brachionus plicatilis</name>
    <name type="common">Marine rotifer</name>
    <name type="synonym">Brachionus muelleri</name>
    <dbReference type="NCBI Taxonomy" id="10195"/>
    <lineage>
        <taxon>Eukaryota</taxon>
        <taxon>Metazoa</taxon>
        <taxon>Spiralia</taxon>
        <taxon>Gnathifera</taxon>
        <taxon>Rotifera</taxon>
        <taxon>Eurotatoria</taxon>
        <taxon>Monogononta</taxon>
        <taxon>Pseudotrocha</taxon>
        <taxon>Ploima</taxon>
        <taxon>Brachionidae</taxon>
        <taxon>Brachionus</taxon>
    </lineage>
</organism>
<feature type="region of interest" description="Disordered" evidence="1">
    <location>
        <begin position="1"/>
        <end position="20"/>
    </location>
</feature>
<protein>
    <submittedName>
        <fullName evidence="2">Uncharacterized protein</fullName>
    </submittedName>
</protein>
<comment type="caution">
    <text evidence="2">The sequence shown here is derived from an EMBL/GenBank/DDBJ whole genome shotgun (WGS) entry which is preliminary data.</text>
</comment>
<dbReference type="EMBL" id="REGN01003794">
    <property type="protein sequence ID" value="RNA20733.1"/>
    <property type="molecule type" value="Genomic_DNA"/>
</dbReference>
<evidence type="ECO:0000313" key="3">
    <source>
        <dbReference type="Proteomes" id="UP000276133"/>
    </source>
</evidence>
<evidence type="ECO:0000256" key="1">
    <source>
        <dbReference type="SAM" id="MobiDB-lite"/>
    </source>
</evidence>
<name>A0A3M7RAW0_BRAPC</name>
<dbReference type="Proteomes" id="UP000276133">
    <property type="component" value="Unassembled WGS sequence"/>
</dbReference>
<keyword evidence="3" id="KW-1185">Reference proteome</keyword>
<reference evidence="2 3" key="1">
    <citation type="journal article" date="2018" name="Sci. Rep.">
        <title>Genomic signatures of local adaptation to the degree of environmental predictability in rotifers.</title>
        <authorList>
            <person name="Franch-Gras L."/>
            <person name="Hahn C."/>
            <person name="Garcia-Roger E.M."/>
            <person name="Carmona M.J."/>
            <person name="Serra M."/>
            <person name="Gomez A."/>
        </authorList>
    </citation>
    <scope>NUCLEOTIDE SEQUENCE [LARGE SCALE GENOMIC DNA]</scope>
    <source>
        <strain evidence="2">HYR1</strain>
    </source>
</reference>
<evidence type="ECO:0000313" key="2">
    <source>
        <dbReference type="EMBL" id="RNA20733.1"/>
    </source>
</evidence>
<gene>
    <name evidence="2" type="ORF">BpHYR1_027272</name>
</gene>
<sequence>MKKKKEMVLPDYDFDNEDESSSSVLIVKNPNLISDETEDDADEIIGLANSQDINLIKDFPDAAYTVPLNQIRSAGRPALMSKALSK</sequence>